<reference evidence="4 5" key="1">
    <citation type="submission" date="2017-03" db="EMBL/GenBank/DDBJ databases">
        <title>Comparative genomics of honeybee gut symbionts reveal geographically distinct and subgroup specific antibiotic resistance.</title>
        <authorList>
            <person name="Ludvigsen J."/>
            <person name="Porcellato D."/>
            <person name="Labee-Lund T.M."/>
            <person name="Amdam G.V."/>
            <person name="Rudi K."/>
        </authorList>
    </citation>
    <scope>NUCLEOTIDE SEQUENCE [LARGE SCALE GENOMIC DNA]</scope>
    <source>
        <strain evidence="1 5">A-7-12</strain>
        <strain evidence="2 4">A-9-12</strain>
    </source>
</reference>
<evidence type="ECO:0000313" key="3">
    <source>
        <dbReference type="EMBL" id="TSJ88026.1"/>
    </source>
</evidence>
<dbReference type="AlphaFoldDB" id="A0A242ND82"/>
<dbReference type="Proteomes" id="UP000194800">
    <property type="component" value="Unassembled WGS sequence"/>
</dbReference>
<evidence type="ECO:0000313" key="4">
    <source>
        <dbReference type="Proteomes" id="UP000194800"/>
    </source>
</evidence>
<comment type="caution">
    <text evidence="1">The sequence shown here is derived from an EMBL/GenBank/DDBJ whole genome shotgun (WGS) entry which is preliminary data.</text>
</comment>
<dbReference type="Proteomes" id="UP000194977">
    <property type="component" value="Unassembled WGS sequence"/>
</dbReference>
<dbReference type="EMBL" id="NART01000110">
    <property type="protein sequence ID" value="OTQ08091.1"/>
    <property type="molecule type" value="Genomic_DNA"/>
</dbReference>
<gene>
    <name evidence="2" type="ORF">B6C91_13395</name>
    <name evidence="1" type="ORF">B6D08_14010</name>
    <name evidence="3" type="ORF">FPQ14_11855</name>
</gene>
<protein>
    <submittedName>
        <fullName evidence="1">Uncharacterized protein</fullName>
    </submittedName>
</protein>
<sequence>MSKIDFTLHNIPLLLTRNKSKQWQEDIIQSSTALLNFLKNNELLIGIEPFDDAGKLKTDTVIKMSNVTQEGLELFKTTVDEWYKYLAKSTVPDKYKNISRLEKGLAKIRKTKS</sequence>
<reference evidence="3 6" key="2">
    <citation type="submission" date="2019-07" db="EMBL/GenBank/DDBJ databases">
        <title>Gilliamella genomes.</title>
        <authorList>
            <person name="Zheng H."/>
        </authorList>
    </citation>
    <scope>NUCLEOTIDE SEQUENCE [LARGE SCALE GENOMIC DNA]</scope>
    <source>
        <strain evidence="3 6">W8131</strain>
    </source>
</reference>
<accession>A0A242ND82</accession>
<evidence type="ECO:0000313" key="6">
    <source>
        <dbReference type="Proteomes" id="UP000319138"/>
    </source>
</evidence>
<dbReference type="Proteomes" id="UP000319138">
    <property type="component" value="Unassembled WGS sequence"/>
</dbReference>
<keyword evidence="4" id="KW-1185">Reference proteome</keyword>
<evidence type="ECO:0000313" key="1">
    <source>
        <dbReference type="EMBL" id="OTP97636.1"/>
    </source>
</evidence>
<dbReference type="RefSeq" id="WP_084390580.1">
    <property type="nucleotide sequence ID" value="NZ_CP132380.1"/>
</dbReference>
<evidence type="ECO:0000313" key="2">
    <source>
        <dbReference type="EMBL" id="OTQ08091.1"/>
    </source>
</evidence>
<proteinExistence type="predicted"/>
<dbReference type="EMBL" id="VMHL01000006">
    <property type="protein sequence ID" value="TSJ88026.1"/>
    <property type="molecule type" value="Genomic_DNA"/>
</dbReference>
<dbReference type="OrthoDB" id="6637560at2"/>
<organism evidence="1 5">
    <name type="scientific">Gilliamella apicola</name>
    <dbReference type="NCBI Taxonomy" id="1196095"/>
    <lineage>
        <taxon>Bacteria</taxon>
        <taxon>Pseudomonadati</taxon>
        <taxon>Pseudomonadota</taxon>
        <taxon>Gammaproteobacteria</taxon>
        <taxon>Orbales</taxon>
        <taxon>Orbaceae</taxon>
        <taxon>Gilliamella</taxon>
    </lineage>
</organism>
<name>A0A242ND82_9GAMM</name>
<evidence type="ECO:0000313" key="5">
    <source>
        <dbReference type="Proteomes" id="UP000194977"/>
    </source>
</evidence>
<dbReference type="EMBL" id="NARP01000060">
    <property type="protein sequence ID" value="OTP97636.1"/>
    <property type="molecule type" value="Genomic_DNA"/>
</dbReference>